<feature type="domain" description="Suppressor of fused-like" evidence="1">
    <location>
        <begin position="39"/>
        <end position="197"/>
    </location>
</feature>
<evidence type="ECO:0000259" key="1">
    <source>
        <dbReference type="Pfam" id="PF05076"/>
    </source>
</evidence>
<name>A0A7X6RT06_9ACTN</name>
<dbReference type="SUPFAM" id="SSF103359">
    <property type="entry name" value="Suppressor of Fused, N-terminal domain"/>
    <property type="match status" value="1"/>
</dbReference>
<dbReference type="GO" id="GO:0005737">
    <property type="term" value="C:cytoplasm"/>
    <property type="evidence" value="ECO:0007669"/>
    <property type="project" value="TreeGrafter"/>
</dbReference>
<gene>
    <name evidence="2" type="ORF">HGB44_28635</name>
</gene>
<dbReference type="Pfam" id="PF05076">
    <property type="entry name" value="SUFU"/>
    <property type="match status" value="1"/>
</dbReference>
<comment type="caution">
    <text evidence="2">The sequence shown here is derived from an EMBL/GenBank/DDBJ whole genome shotgun (WGS) entry which is preliminary data.</text>
</comment>
<organism evidence="2 3">
    <name type="scientific">Nocardiopsis alborubida</name>
    <dbReference type="NCBI Taxonomy" id="146802"/>
    <lineage>
        <taxon>Bacteria</taxon>
        <taxon>Bacillati</taxon>
        <taxon>Actinomycetota</taxon>
        <taxon>Actinomycetes</taxon>
        <taxon>Streptosporangiales</taxon>
        <taxon>Nocardiopsidaceae</taxon>
        <taxon>Nocardiopsis</taxon>
    </lineage>
</organism>
<dbReference type="InterPro" id="IPR007768">
    <property type="entry name" value="Suppressor_of_fused"/>
</dbReference>
<dbReference type="Proteomes" id="UP000553209">
    <property type="component" value="Unassembled WGS sequence"/>
</dbReference>
<evidence type="ECO:0000313" key="3">
    <source>
        <dbReference type="Proteomes" id="UP000553209"/>
    </source>
</evidence>
<reference evidence="2 3" key="1">
    <citation type="submission" date="2020-04" db="EMBL/GenBank/DDBJ databases">
        <title>MicrobeNet Type strains.</title>
        <authorList>
            <person name="Nicholson A.C."/>
        </authorList>
    </citation>
    <scope>NUCLEOTIDE SEQUENCE [LARGE SCALE GENOMIC DNA]</scope>
    <source>
        <strain evidence="2 3">ATCC 23612</strain>
    </source>
</reference>
<dbReference type="InterPro" id="IPR020941">
    <property type="entry name" value="SUFU-like_domain"/>
</dbReference>
<evidence type="ECO:0000313" key="2">
    <source>
        <dbReference type="EMBL" id="NKZ01606.1"/>
    </source>
</evidence>
<dbReference type="AlphaFoldDB" id="A0A7X6RT06"/>
<keyword evidence="3" id="KW-1185">Reference proteome</keyword>
<dbReference type="PANTHER" id="PTHR10928">
    <property type="entry name" value="SUPPRESSOR OF FUSED"/>
    <property type="match status" value="1"/>
</dbReference>
<protein>
    <submittedName>
        <fullName evidence="2">Suppressor of fused domain protein</fullName>
    </submittedName>
</protein>
<proteinExistence type="predicted"/>
<accession>A0A7X6RT06</accession>
<dbReference type="EMBL" id="JAAXPG010000040">
    <property type="protein sequence ID" value="NKZ01606.1"/>
    <property type="molecule type" value="Genomic_DNA"/>
</dbReference>
<sequence length="201" mass="21926">MLEMLPGLVRIYEEWAERYPDVQPLTVQFAPDGESDKGLDGVLAYPLDGHWLLVSFGLTELGEKTSEEARVSGAGFEFTCRVPRDDGDEAVPAWILRVMHALADRFVAGSDLDVGHWIVTPSPLGGEPANGDMTSLVIVPDTEIRAMDTPNGIVLFFQLVGLLAEEGEAMQQAGTAAPLVALLRDRDPRMVTDPSREPVRL</sequence>
<dbReference type="InterPro" id="IPR037181">
    <property type="entry name" value="SUFU_N"/>
</dbReference>
<dbReference type="PANTHER" id="PTHR10928:SF2">
    <property type="entry name" value="SUPPRESSOR OF FUSED HOMOLOG"/>
    <property type="match status" value="1"/>
</dbReference>
<dbReference type="RefSeq" id="WP_061079723.1">
    <property type="nucleotide sequence ID" value="NZ_JAAXPG010000040.1"/>
</dbReference>